<feature type="region of interest" description="Disordered" evidence="1">
    <location>
        <begin position="1"/>
        <end position="111"/>
    </location>
</feature>
<evidence type="ECO:0000259" key="2">
    <source>
        <dbReference type="Pfam" id="PF20994"/>
    </source>
</evidence>
<feature type="compositionally biased region" description="Polar residues" evidence="1">
    <location>
        <begin position="86"/>
        <end position="111"/>
    </location>
</feature>
<evidence type="ECO:0000313" key="3">
    <source>
        <dbReference type="EMBL" id="ODV84696.1"/>
    </source>
</evidence>
<feature type="compositionally biased region" description="Polar residues" evidence="1">
    <location>
        <begin position="151"/>
        <end position="165"/>
    </location>
</feature>
<name>A0A1E4SYW2_9ASCO</name>
<dbReference type="Pfam" id="PF20994">
    <property type="entry name" value="CENPU"/>
    <property type="match status" value="1"/>
</dbReference>
<feature type="compositionally biased region" description="Polar residues" evidence="1">
    <location>
        <begin position="30"/>
        <end position="45"/>
    </location>
</feature>
<feature type="compositionally biased region" description="Polar residues" evidence="1">
    <location>
        <begin position="201"/>
        <end position="212"/>
    </location>
</feature>
<accession>A0A1E4SYW2</accession>
<feature type="compositionally biased region" description="Low complexity" evidence="1">
    <location>
        <begin position="454"/>
        <end position="479"/>
    </location>
</feature>
<dbReference type="InterPro" id="IPR048743">
    <property type="entry name" value="AME1"/>
</dbReference>
<dbReference type="AlphaFoldDB" id="A0A1E4SYW2"/>
<feature type="region of interest" description="Disordered" evidence="1">
    <location>
        <begin position="453"/>
        <end position="479"/>
    </location>
</feature>
<feature type="compositionally biased region" description="Low complexity" evidence="1">
    <location>
        <begin position="46"/>
        <end position="63"/>
    </location>
</feature>
<reference evidence="4" key="1">
    <citation type="submission" date="2016-04" db="EMBL/GenBank/DDBJ databases">
        <title>Comparative genomics of biotechnologically important yeasts.</title>
        <authorList>
            <consortium name="DOE Joint Genome Institute"/>
            <person name="Riley R."/>
            <person name="Haridas S."/>
            <person name="Wolfe K.H."/>
            <person name="Lopes M.R."/>
            <person name="Hittinger C.T."/>
            <person name="Goker M."/>
            <person name="Salamov A."/>
            <person name="Wisecaver J."/>
            <person name="Long T.M."/>
            <person name="Aerts A.L."/>
            <person name="Barry K."/>
            <person name="Choi C."/>
            <person name="Clum A."/>
            <person name="Coughlan A.Y."/>
            <person name="Deshpande S."/>
            <person name="Douglass A.P."/>
            <person name="Hanson S.J."/>
            <person name="Klenk H.-P."/>
            <person name="Labutti K."/>
            <person name="Lapidus A."/>
            <person name="Lindquist E."/>
            <person name="Lipzen A."/>
            <person name="Meier-Kolthoff J.P."/>
            <person name="Ohm R.A."/>
            <person name="Otillar R.P."/>
            <person name="Pangilinan J."/>
            <person name="Peng Y."/>
            <person name="Rokas A."/>
            <person name="Rosa C.A."/>
            <person name="Scheuner C."/>
            <person name="Sibirny A.A."/>
            <person name="Slot J.C."/>
            <person name="Stielow J.B."/>
            <person name="Sun H."/>
            <person name="Kurtzman C.P."/>
            <person name="Blackwell M."/>
            <person name="Grigoriev I.V."/>
            <person name="Jeffries T.W."/>
        </authorList>
    </citation>
    <scope>NUCLEOTIDE SEQUENCE [LARGE SCALE GENOMIC DNA]</scope>
    <source>
        <strain evidence="4">NRRL YB-2248</strain>
    </source>
</reference>
<feature type="compositionally biased region" description="Low complexity" evidence="1">
    <location>
        <begin position="285"/>
        <end position="302"/>
    </location>
</feature>
<dbReference type="OrthoDB" id="3995136at2759"/>
<gene>
    <name evidence="3" type="ORF">CANARDRAFT_23697</name>
</gene>
<feature type="domain" description="Inner kinetochore subunit AME1" evidence="2">
    <location>
        <begin position="311"/>
        <end position="513"/>
    </location>
</feature>
<feature type="compositionally biased region" description="Basic residues" evidence="1">
    <location>
        <begin position="185"/>
        <end position="195"/>
    </location>
</feature>
<protein>
    <recommendedName>
        <fullName evidence="2">Inner kinetochore subunit AME1 domain-containing protein</fullName>
    </recommendedName>
</protein>
<keyword evidence="4" id="KW-1185">Reference proteome</keyword>
<dbReference type="Proteomes" id="UP000094801">
    <property type="component" value="Unassembled WGS sequence"/>
</dbReference>
<sequence length="522" mass="57792">MLSREIRREARKRGSARRKIDFNDLIIKAPTSSFPDYTSSNKSIQKSFKSSKVPTTPSTSSTPKTKRKVIELGMDVSNIVPKSPRHSTLSTPRNIYSPGGSVSNTPDLSSFISPYNTAQRDDVLRMANPGTPKTPKVPKTPKTPAPRPRTSESPANVSLNTSTTPIHHETLKVPPITQRTPAPSKKTRSTPRKSIPKLSTPKVSKNYRTTKTPIHKTKKMRVAGTSANKKRRINKESRVEPDHVDDSGQEDHVKPDDVDDSGQEDHVDPSIIRRVLKQKARYLDSRPTLSRSSHHSTPSSASIPKSFSNTIPIKYYRLPASKTKLTTIDVIKQVLADYFTASKNLNNSDYSPVVKANLTKFQTDYRSKIDAHFMNLIDTSFSNRAILSDLVNVTKAKNNLRKRVFELRQARISAALQVSRMRSNYAKMKKVHASKKKLLNDLLAIKNLKNKINSSDSVSDSDSSSGSDSASDSGSDSTSNMQLVDMKINELSSIVSPGCGIVKKLKGVNSLLKGLEGEFNNQ</sequence>
<feature type="region of interest" description="Disordered" evidence="1">
    <location>
        <begin position="284"/>
        <end position="304"/>
    </location>
</feature>
<organism evidence="3 4">
    <name type="scientific">[Candida] arabinofermentans NRRL YB-2248</name>
    <dbReference type="NCBI Taxonomy" id="983967"/>
    <lineage>
        <taxon>Eukaryota</taxon>
        <taxon>Fungi</taxon>
        <taxon>Dikarya</taxon>
        <taxon>Ascomycota</taxon>
        <taxon>Saccharomycotina</taxon>
        <taxon>Pichiomycetes</taxon>
        <taxon>Pichiales</taxon>
        <taxon>Pichiaceae</taxon>
        <taxon>Ogataea</taxon>
        <taxon>Ogataea/Candida clade</taxon>
    </lineage>
</organism>
<feature type="compositionally biased region" description="Basic and acidic residues" evidence="1">
    <location>
        <begin position="234"/>
        <end position="256"/>
    </location>
</feature>
<feature type="region of interest" description="Disordered" evidence="1">
    <location>
        <begin position="125"/>
        <end position="267"/>
    </location>
</feature>
<evidence type="ECO:0000256" key="1">
    <source>
        <dbReference type="SAM" id="MobiDB-lite"/>
    </source>
</evidence>
<proteinExistence type="predicted"/>
<evidence type="ECO:0000313" key="4">
    <source>
        <dbReference type="Proteomes" id="UP000094801"/>
    </source>
</evidence>
<dbReference type="EMBL" id="KV453855">
    <property type="protein sequence ID" value="ODV84696.1"/>
    <property type="molecule type" value="Genomic_DNA"/>
</dbReference>